<protein>
    <submittedName>
        <fullName evidence="1">Uncharacterized protein</fullName>
    </submittedName>
</protein>
<name>A0ABN9ZE77_PIPNA</name>
<organism evidence="1 2">
    <name type="scientific">Pipistrellus nathusii</name>
    <name type="common">Nathusius' pipistrelle</name>
    <dbReference type="NCBI Taxonomy" id="59473"/>
    <lineage>
        <taxon>Eukaryota</taxon>
        <taxon>Metazoa</taxon>
        <taxon>Chordata</taxon>
        <taxon>Craniata</taxon>
        <taxon>Vertebrata</taxon>
        <taxon>Euteleostomi</taxon>
        <taxon>Mammalia</taxon>
        <taxon>Eutheria</taxon>
        <taxon>Laurasiatheria</taxon>
        <taxon>Chiroptera</taxon>
        <taxon>Yangochiroptera</taxon>
        <taxon>Vespertilionidae</taxon>
        <taxon>Pipistrellus</taxon>
    </lineage>
</organism>
<gene>
    <name evidence="1" type="ORF">MPIPNATIZW_LOCUS3451</name>
</gene>
<keyword evidence="2" id="KW-1185">Reference proteome</keyword>
<sequence>MYVSKHPTYICDLNGRNLTHVYATENFYPNLYFLNFLTIRHQECMKIFFLDLLIFVMNNLINLCDIKVVYHVPPRYCPFPFLQRYCWLEENVMVSFLGQ</sequence>
<accession>A0ABN9ZE77</accession>
<dbReference type="Proteomes" id="UP001314169">
    <property type="component" value="Chromosome 12"/>
</dbReference>
<dbReference type="EMBL" id="OY882869">
    <property type="protein sequence ID" value="CAK6435145.1"/>
    <property type="molecule type" value="Genomic_DNA"/>
</dbReference>
<evidence type="ECO:0000313" key="2">
    <source>
        <dbReference type="Proteomes" id="UP001314169"/>
    </source>
</evidence>
<proteinExistence type="predicted"/>
<reference evidence="1" key="1">
    <citation type="submission" date="2023-12" db="EMBL/GenBank/DDBJ databases">
        <authorList>
            <person name="Brown T."/>
        </authorList>
    </citation>
    <scope>NUCLEOTIDE SEQUENCE</scope>
</reference>
<evidence type="ECO:0000313" key="1">
    <source>
        <dbReference type="EMBL" id="CAK6435145.1"/>
    </source>
</evidence>